<evidence type="ECO:0000313" key="3">
    <source>
        <dbReference type="Proteomes" id="UP000295192"/>
    </source>
</evidence>
<reference evidence="2 3" key="1">
    <citation type="journal article" date="2019" name="J. Hered.">
        <title>An Improved Genome Assembly for Drosophila navojoa, the Basal Species in the mojavensis Cluster.</title>
        <authorList>
            <person name="Vanderlinde T."/>
            <person name="Dupim E.G."/>
            <person name="Nazario-Yepiz N.O."/>
            <person name="Carvalho A.B."/>
        </authorList>
    </citation>
    <scope>NUCLEOTIDE SEQUENCE [LARGE SCALE GENOMIC DNA]</scope>
    <source>
        <strain evidence="2">Navoj_Jal97</strain>
        <tissue evidence="2">Whole organism</tissue>
    </source>
</reference>
<keyword evidence="3" id="KW-1185">Reference proteome</keyword>
<accession>A0A484AMP1</accession>
<dbReference type="Proteomes" id="UP000295192">
    <property type="component" value="Unassembled WGS sequence"/>
</dbReference>
<name>A0A484AMP1_DRONA</name>
<feature type="region of interest" description="Disordered" evidence="1">
    <location>
        <begin position="1"/>
        <end position="49"/>
    </location>
</feature>
<feature type="compositionally biased region" description="Basic and acidic residues" evidence="1">
    <location>
        <begin position="40"/>
        <end position="49"/>
    </location>
</feature>
<evidence type="ECO:0000256" key="1">
    <source>
        <dbReference type="SAM" id="MobiDB-lite"/>
    </source>
</evidence>
<gene>
    <name evidence="2" type="ORF">AWZ03_015464</name>
</gene>
<sequence>MEDEVVTINIDEEWEESRATPVRLEDGSGGEETLPVGRHSPWEDQQRTDRIHSIHHSTIDVSVALEDMIMVLRGDFTTMYVQAPGVQRTPPHVE</sequence>
<protein>
    <submittedName>
        <fullName evidence="2">Uncharacterized protein</fullName>
    </submittedName>
</protein>
<proteinExistence type="predicted"/>
<dbReference type="AlphaFoldDB" id="A0A484AMP1"/>
<feature type="compositionally biased region" description="Acidic residues" evidence="1">
    <location>
        <begin position="1"/>
        <end position="15"/>
    </location>
</feature>
<organism evidence="2 3">
    <name type="scientific">Drosophila navojoa</name>
    <name type="common">Fruit fly</name>
    <dbReference type="NCBI Taxonomy" id="7232"/>
    <lineage>
        <taxon>Eukaryota</taxon>
        <taxon>Metazoa</taxon>
        <taxon>Ecdysozoa</taxon>
        <taxon>Arthropoda</taxon>
        <taxon>Hexapoda</taxon>
        <taxon>Insecta</taxon>
        <taxon>Pterygota</taxon>
        <taxon>Neoptera</taxon>
        <taxon>Endopterygota</taxon>
        <taxon>Diptera</taxon>
        <taxon>Brachycera</taxon>
        <taxon>Muscomorpha</taxon>
        <taxon>Ephydroidea</taxon>
        <taxon>Drosophilidae</taxon>
        <taxon>Drosophila</taxon>
    </lineage>
</organism>
<comment type="caution">
    <text evidence="2">The sequence shown here is derived from an EMBL/GenBank/DDBJ whole genome shotgun (WGS) entry which is preliminary data.</text>
</comment>
<dbReference type="EMBL" id="LSRL02011571">
    <property type="protein sequence ID" value="TDG38114.1"/>
    <property type="molecule type" value="Genomic_DNA"/>
</dbReference>
<evidence type="ECO:0000313" key="2">
    <source>
        <dbReference type="EMBL" id="TDG38114.1"/>
    </source>
</evidence>